<organism evidence="3 4">
    <name type="scientific">Candidatus Aquicultor primus</name>
    <dbReference type="NCBI Taxonomy" id="1797195"/>
    <lineage>
        <taxon>Bacteria</taxon>
        <taxon>Bacillati</taxon>
        <taxon>Actinomycetota</taxon>
        <taxon>Candidatus Aquicultoria</taxon>
        <taxon>Candidatus Aquicultorales</taxon>
        <taxon>Candidatus Aquicultoraceae</taxon>
        <taxon>Candidatus Aquicultor</taxon>
    </lineage>
</organism>
<dbReference type="PROSITE" id="PS51257">
    <property type="entry name" value="PROKAR_LIPOPROTEIN"/>
    <property type="match status" value="1"/>
</dbReference>
<sequence length="236" mass="26007">MIGTVTKKAVVTFIVFVLVAALSACSASDDRDRVKATATTQKKTTTSDAAAGKDIPAKNRPKTKTGVLSIEGMTEEFTFTLADSVELEFTTYITSDMIAESASSSEGDSLFIYANYGGEKNRDARLFFFARPKAVKSSIEEMTELAKETIKVEGFRIKEPVAGNGALVFEWSQAEFDIEKQDKNGSRIVGIVSIFSHAGRIYWLIAEYPEELTEGFAQRMVKAAENIMWYDEKAAK</sequence>
<feature type="compositionally biased region" description="Low complexity" evidence="1">
    <location>
        <begin position="38"/>
        <end position="50"/>
    </location>
</feature>
<dbReference type="Proteomes" id="UP000178086">
    <property type="component" value="Unassembled WGS sequence"/>
</dbReference>
<name>A0A1F2UQ74_9ACTN</name>
<evidence type="ECO:0000256" key="1">
    <source>
        <dbReference type="SAM" id="MobiDB-lite"/>
    </source>
</evidence>
<evidence type="ECO:0000313" key="4">
    <source>
        <dbReference type="Proteomes" id="UP000178086"/>
    </source>
</evidence>
<keyword evidence="2" id="KW-0732">Signal</keyword>
<accession>A0A1F2UQ74</accession>
<protein>
    <recommendedName>
        <fullName evidence="5">DUF1795 domain-containing protein</fullName>
    </recommendedName>
</protein>
<evidence type="ECO:0008006" key="5">
    <source>
        <dbReference type="Google" id="ProtNLM"/>
    </source>
</evidence>
<evidence type="ECO:0000256" key="2">
    <source>
        <dbReference type="SAM" id="SignalP"/>
    </source>
</evidence>
<feature type="signal peptide" evidence="2">
    <location>
        <begin position="1"/>
        <end position="26"/>
    </location>
</feature>
<feature type="chain" id="PRO_5039186543" description="DUF1795 domain-containing protein" evidence="2">
    <location>
        <begin position="27"/>
        <end position="236"/>
    </location>
</feature>
<comment type="caution">
    <text evidence="3">The sequence shown here is derived from an EMBL/GenBank/DDBJ whole genome shotgun (WGS) entry which is preliminary data.</text>
</comment>
<feature type="region of interest" description="Disordered" evidence="1">
    <location>
        <begin position="38"/>
        <end position="62"/>
    </location>
</feature>
<reference evidence="3 4" key="1">
    <citation type="journal article" date="2016" name="Nat. Commun.">
        <title>Thousands of microbial genomes shed light on interconnected biogeochemical processes in an aquifer system.</title>
        <authorList>
            <person name="Anantharaman K."/>
            <person name="Brown C.T."/>
            <person name="Hug L.A."/>
            <person name="Sharon I."/>
            <person name="Castelle C.J."/>
            <person name="Probst A.J."/>
            <person name="Thomas B.C."/>
            <person name="Singh A."/>
            <person name="Wilkins M.J."/>
            <person name="Karaoz U."/>
            <person name="Brodie E.L."/>
            <person name="Williams K.H."/>
            <person name="Hubbard S.S."/>
            <person name="Banfield J.F."/>
        </authorList>
    </citation>
    <scope>NUCLEOTIDE SEQUENCE [LARGE SCALE GENOMIC DNA]</scope>
</reference>
<evidence type="ECO:0000313" key="3">
    <source>
        <dbReference type="EMBL" id="OFW35108.1"/>
    </source>
</evidence>
<dbReference type="AlphaFoldDB" id="A0A1F2UQ74"/>
<gene>
    <name evidence="3" type="ORF">A2074_05520</name>
</gene>
<dbReference type="EMBL" id="MELI01000023">
    <property type="protein sequence ID" value="OFW35108.1"/>
    <property type="molecule type" value="Genomic_DNA"/>
</dbReference>
<proteinExistence type="predicted"/>